<protein>
    <submittedName>
        <fullName evidence="1">Toxin-antitoxin system, antitoxin component, ribbon-helix-helix domain protein</fullName>
    </submittedName>
</protein>
<dbReference type="HOGENOM" id="CLU_2900087_0_0_4"/>
<dbReference type="eggNOG" id="ENOG503441G">
    <property type="taxonomic scope" value="Bacteria"/>
</dbReference>
<dbReference type="GeneID" id="43349358"/>
<organism evidence="1 2">
    <name type="scientific">Parasutterella excrementihominis YIT 11859</name>
    <dbReference type="NCBI Taxonomy" id="762966"/>
    <lineage>
        <taxon>Bacteria</taxon>
        <taxon>Pseudomonadati</taxon>
        <taxon>Pseudomonadota</taxon>
        <taxon>Betaproteobacteria</taxon>
        <taxon>Burkholderiales</taxon>
        <taxon>Sutterellaceae</taxon>
        <taxon>Parasutterella</taxon>
    </lineage>
</organism>
<dbReference type="OrthoDB" id="9796641at2"/>
<comment type="caution">
    <text evidence="1">The sequence shown here is derived from an EMBL/GenBank/DDBJ whole genome shotgun (WGS) entry which is preliminary data.</text>
</comment>
<dbReference type="RefSeq" id="WP_008864620.1">
    <property type="nucleotide sequence ID" value="NZ_GL883740.1"/>
</dbReference>
<keyword evidence="2" id="KW-1185">Reference proteome</keyword>
<evidence type="ECO:0000313" key="2">
    <source>
        <dbReference type="Proteomes" id="UP000005156"/>
    </source>
</evidence>
<gene>
    <name evidence="1" type="ORF">HMPREF9439_02017</name>
</gene>
<sequence>MTTVHFKLSDAKPWTAEELQRIKSIRDEDIDYSDIPPTTPEDWKKAVRGKFCKPAKKSATRK</sequence>
<dbReference type="EMBL" id="AFBP01000070">
    <property type="protein sequence ID" value="EGG52347.1"/>
    <property type="molecule type" value="Genomic_DNA"/>
</dbReference>
<dbReference type="AlphaFoldDB" id="F3QM40"/>
<proteinExistence type="predicted"/>
<dbReference type="Proteomes" id="UP000005156">
    <property type="component" value="Unassembled WGS sequence"/>
</dbReference>
<reference evidence="1 2" key="1">
    <citation type="submission" date="2011-02" db="EMBL/GenBank/DDBJ databases">
        <authorList>
            <person name="Weinstock G."/>
            <person name="Sodergren E."/>
            <person name="Clifton S."/>
            <person name="Fulton L."/>
            <person name="Fulton B."/>
            <person name="Courtney L."/>
            <person name="Fronick C."/>
            <person name="Harrison M."/>
            <person name="Strong C."/>
            <person name="Farmer C."/>
            <person name="Delahaunty K."/>
            <person name="Markovic C."/>
            <person name="Hall O."/>
            <person name="Minx P."/>
            <person name="Tomlinson C."/>
            <person name="Mitreva M."/>
            <person name="Hou S."/>
            <person name="Chen J."/>
            <person name="Wollam A."/>
            <person name="Pepin K.H."/>
            <person name="Johnson M."/>
            <person name="Bhonagiri V."/>
            <person name="Zhang X."/>
            <person name="Suruliraj S."/>
            <person name="Warren W."/>
            <person name="Chinwalla A."/>
            <person name="Mardis E.R."/>
            <person name="Wilson R.K."/>
        </authorList>
    </citation>
    <scope>NUCLEOTIDE SEQUENCE [LARGE SCALE GENOMIC DNA]</scope>
    <source>
        <strain evidence="1 2">YIT 11859</strain>
    </source>
</reference>
<name>F3QM40_9BURK</name>
<evidence type="ECO:0000313" key="1">
    <source>
        <dbReference type="EMBL" id="EGG52347.1"/>
    </source>
</evidence>
<accession>F3QM40</accession>